<proteinExistence type="predicted"/>
<name>E6Q761_9ZZZZ</name>
<protein>
    <submittedName>
        <fullName evidence="1">Uncharacterized protein</fullName>
    </submittedName>
</protein>
<dbReference type="EMBL" id="CABO01000048">
    <property type="protein sequence ID" value="CBI03036.1"/>
    <property type="molecule type" value="Genomic_DNA"/>
</dbReference>
<organism evidence="1">
    <name type="scientific">mine drainage metagenome</name>
    <dbReference type="NCBI Taxonomy" id="410659"/>
    <lineage>
        <taxon>unclassified sequences</taxon>
        <taxon>metagenomes</taxon>
        <taxon>ecological metagenomes</taxon>
    </lineage>
</organism>
<gene>
    <name evidence="1" type="ORF">CARN4_0018</name>
</gene>
<accession>E6Q761</accession>
<sequence>MFVEAPNPCSAGMQEVPDGGGFTCDPVNPNAPPAQGPTGCGTGAYNGCAPPCYTGEGGAGCPSGDPRVASAAPEKGKPCDSSPAVLGYSNLPAGTSGWPTTVVNIFGLQDGPLDDYGWIYQTANQHLYFQRNPAAAQSAIDWLTGLFDKLPFVQGITNYLIAATTSPYQITGTQASTIESSLQKSGYKVHHCFTGPLPYTPPVN</sequence>
<reference evidence="1" key="1">
    <citation type="submission" date="2009-10" db="EMBL/GenBank/DDBJ databases">
        <title>Diversity of trophic interactions inside an arsenic-rich microbial ecosystem.</title>
        <authorList>
            <person name="Bertin P.N."/>
            <person name="Heinrich-Salmeron A."/>
            <person name="Pelletier E."/>
            <person name="Goulhen-Chollet F."/>
            <person name="Arsene-Ploetze F."/>
            <person name="Gallien S."/>
            <person name="Calteau A."/>
            <person name="Vallenet D."/>
            <person name="Casiot C."/>
            <person name="Chane-Woon-Ming B."/>
            <person name="Giloteaux L."/>
            <person name="Barakat M."/>
            <person name="Bonnefoy V."/>
            <person name="Bruneel O."/>
            <person name="Chandler M."/>
            <person name="Cleiss J."/>
            <person name="Duran R."/>
            <person name="Elbaz-Poulichet F."/>
            <person name="Fonknechten N."/>
            <person name="Lauga B."/>
            <person name="Mornico D."/>
            <person name="Ortet P."/>
            <person name="Schaeffer C."/>
            <person name="Siguier P."/>
            <person name="Alexander Thil Smith A."/>
            <person name="Van Dorsselaer A."/>
            <person name="Weissenbach J."/>
            <person name="Medigue C."/>
            <person name="Le Paslier D."/>
        </authorList>
    </citation>
    <scope>NUCLEOTIDE SEQUENCE</scope>
</reference>
<evidence type="ECO:0000313" key="1">
    <source>
        <dbReference type="EMBL" id="CBI03036.1"/>
    </source>
</evidence>
<comment type="caution">
    <text evidence="1">The sequence shown here is derived from an EMBL/GenBank/DDBJ whole genome shotgun (WGS) entry which is preliminary data.</text>
</comment>
<dbReference type="AlphaFoldDB" id="E6Q761"/>